<comment type="similarity">
    <text evidence="1">Belongs to the short-chain dehydrogenases/reductases (SDR) family.</text>
</comment>
<name>A0ABW0YNA9_9BACI</name>
<evidence type="ECO:0000313" key="5">
    <source>
        <dbReference type="Proteomes" id="UP001596142"/>
    </source>
</evidence>
<dbReference type="PANTHER" id="PTHR43639:SF1">
    <property type="entry name" value="SHORT-CHAIN DEHYDROGENASE_REDUCTASE FAMILY PROTEIN"/>
    <property type="match status" value="1"/>
</dbReference>
<evidence type="ECO:0000256" key="1">
    <source>
        <dbReference type="ARBA" id="ARBA00006484"/>
    </source>
</evidence>
<proteinExistence type="inferred from homology"/>
<dbReference type="EMBL" id="JBHSOZ010000009">
    <property type="protein sequence ID" value="MFC5713970.1"/>
    <property type="molecule type" value="Genomic_DNA"/>
</dbReference>
<dbReference type="EC" id="1.1.1.100" evidence="4"/>
<dbReference type="Gene3D" id="3.40.50.720">
    <property type="entry name" value="NAD(P)-binding Rossmann-like Domain"/>
    <property type="match status" value="1"/>
</dbReference>
<keyword evidence="5" id="KW-1185">Reference proteome</keyword>
<comment type="caution">
    <text evidence="4">The sequence shown here is derived from an EMBL/GenBank/DDBJ whole genome shotgun (WGS) entry which is preliminary data.</text>
</comment>
<dbReference type="SUPFAM" id="SSF51735">
    <property type="entry name" value="NAD(P)-binding Rossmann-fold domains"/>
    <property type="match status" value="1"/>
</dbReference>
<dbReference type="InterPro" id="IPR002347">
    <property type="entry name" value="SDR_fam"/>
</dbReference>
<protein>
    <submittedName>
        <fullName evidence="4">3-oxoacyl-ACP reductase</fullName>
        <ecNumber evidence="4">1.1.1.100</ecNumber>
    </submittedName>
</protein>
<dbReference type="PANTHER" id="PTHR43639">
    <property type="entry name" value="OXIDOREDUCTASE, SHORT-CHAIN DEHYDROGENASE/REDUCTASE FAMILY (AFU_ORTHOLOGUE AFUA_5G02870)"/>
    <property type="match status" value="1"/>
</dbReference>
<dbReference type="CDD" id="cd05349">
    <property type="entry name" value="BKR_2_SDR_c"/>
    <property type="match status" value="1"/>
</dbReference>
<sequence length="253" mass="27372">MDIKRQTVLVTGGSRGLGEAVVRAFAREGANVVINYYQSKERAENLAEELGEQTVALQGDVRSKEAVEKIFKEAVSYFKMPITTIVNNALVGFSFDPVERKNAEDISWEDFSVQFEGSVQAALNTAQAGIPDMKAQEFGRIVNIGTNLVQNPVVPYHDYTSGKAALLGLTRTMARDLGPYGITVNMASGGLLKETDASKATSAEVFQIIQQNTPLQRVITPEEMADAVLLFASPLSRAVTGQNLIVDGGLVMK</sequence>
<evidence type="ECO:0000256" key="2">
    <source>
        <dbReference type="ARBA" id="ARBA00011881"/>
    </source>
</evidence>
<dbReference type="GO" id="GO:0004316">
    <property type="term" value="F:3-oxoacyl-[acyl-carrier-protein] reductase (NADPH) activity"/>
    <property type="evidence" value="ECO:0007669"/>
    <property type="project" value="UniProtKB-EC"/>
</dbReference>
<dbReference type="InterPro" id="IPR036291">
    <property type="entry name" value="NAD(P)-bd_dom_sf"/>
</dbReference>
<evidence type="ECO:0000256" key="3">
    <source>
        <dbReference type="ARBA" id="ARBA00023002"/>
    </source>
</evidence>
<dbReference type="RefSeq" id="WP_385942441.1">
    <property type="nucleotide sequence ID" value="NZ_JBHSOZ010000009.1"/>
</dbReference>
<keyword evidence="3 4" id="KW-0560">Oxidoreductase</keyword>
<reference evidence="5" key="1">
    <citation type="journal article" date="2019" name="Int. J. Syst. Evol. Microbiol.">
        <title>The Global Catalogue of Microorganisms (GCM) 10K type strain sequencing project: providing services to taxonomists for standard genome sequencing and annotation.</title>
        <authorList>
            <consortium name="The Broad Institute Genomics Platform"/>
            <consortium name="The Broad Institute Genome Sequencing Center for Infectious Disease"/>
            <person name="Wu L."/>
            <person name="Ma J."/>
        </authorList>
    </citation>
    <scope>NUCLEOTIDE SEQUENCE [LARGE SCALE GENOMIC DNA]</scope>
    <source>
        <strain evidence="5">CECT 7184</strain>
    </source>
</reference>
<accession>A0ABW0YNA9</accession>
<comment type="subunit">
    <text evidence="2">Homotetramer.</text>
</comment>
<dbReference type="NCBIfam" id="NF006393">
    <property type="entry name" value="PRK08642.1"/>
    <property type="match status" value="1"/>
</dbReference>
<dbReference type="Proteomes" id="UP001596142">
    <property type="component" value="Unassembled WGS sequence"/>
</dbReference>
<gene>
    <name evidence="4" type="ORF">ACFPU1_14465</name>
</gene>
<dbReference type="Pfam" id="PF13561">
    <property type="entry name" value="adh_short_C2"/>
    <property type="match status" value="1"/>
</dbReference>
<organism evidence="4 5">
    <name type="scientific">Thalassorhabdus alkalitolerans</name>
    <dbReference type="NCBI Taxonomy" id="2282697"/>
    <lineage>
        <taxon>Bacteria</taxon>
        <taxon>Bacillati</taxon>
        <taxon>Bacillota</taxon>
        <taxon>Bacilli</taxon>
        <taxon>Bacillales</taxon>
        <taxon>Bacillaceae</taxon>
        <taxon>Thalassorhabdus</taxon>
    </lineage>
</organism>
<evidence type="ECO:0000313" key="4">
    <source>
        <dbReference type="EMBL" id="MFC5713970.1"/>
    </source>
</evidence>
<dbReference type="PRINTS" id="PR00080">
    <property type="entry name" value="SDRFAMILY"/>
</dbReference>
<dbReference type="PRINTS" id="PR00081">
    <property type="entry name" value="GDHRDH"/>
</dbReference>